<name>A0ABW9G5I8_9GAMM</name>
<proteinExistence type="inferred from homology"/>
<dbReference type="Pfam" id="PF02321">
    <property type="entry name" value="OEP"/>
    <property type="match status" value="2"/>
</dbReference>
<organism evidence="3 4">
    <name type="scientific">Celerinatantimonas yamalensis</name>
    <dbReference type="NCBI Taxonomy" id="559956"/>
    <lineage>
        <taxon>Bacteria</taxon>
        <taxon>Pseudomonadati</taxon>
        <taxon>Pseudomonadota</taxon>
        <taxon>Gammaproteobacteria</taxon>
        <taxon>Celerinatantimonadaceae</taxon>
        <taxon>Celerinatantimonas</taxon>
    </lineage>
</organism>
<evidence type="ECO:0000313" key="4">
    <source>
        <dbReference type="Proteomes" id="UP001629953"/>
    </source>
</evidence>
<dbReference type="PANTHER" id="PTHR30203:SF32">
    <property type="entry name" value="CATION EFFLUX SYSTEM PROTEIN CUSC"/>
    <property type="match status" value="1"/>
</dbReference>
<reference evidence="3 4" key="1">
    <citation type="journal article" date="2013" name="Int. J. Syst. Evol. Microbiol.">
        <title>Celerinatantimonas yamalensis sp. nov., a cold-adapted diazotrophic bacterium from a cold permafrost brine.</title>
        <authorList>
            <person name="Shcherbakova V."/>
            <person name="Chuvilskaya N."/>
            <person name="Rivkina E."/>
            <person name="Demidov N."/>
            <person name="Uchaeva V."/>
            <person name="Suetin S."/>
            <person name="Suzina N."/>
            <person name="Gilichinsky D."/>
        </authorList>
    </citation>
    <scope>NUCLEOTIDE SEQUENCE [LARGE SCALE GENOMIC DNA]</scope>
    <source>
        <strain evidence="3 4">C7</strain>
    </source>
</reference>
<evidence type="ECO:0000256" key="2">
    <source>
        <dbReference type="RuleBase" id="RU362097"/>
    </source>
</evidence>
<dbReference type="NCBIfam" id="TIGR01845">
    <property type="entry name" value="outer_NodT"/>
    <property type="match status" value="1"/>
</dbReference>
<dbReference type="InterPro" id="IPR003423">
    <property type="entry name" value="OMP_efflux"/>
</dbReference>
<protein>
    <submittedName>
        <fullName evidence="3">Efflux transporter outer membrane subunit</fullName>
    </submittedName>
</protein>
<keyword evidence="2" id="KW-0449">Lipoprotein</keyword>
<sequence length="462" mass="50374">MKITPTLFVLILTMLLAGCSFEPAFHKPVAQMPKQYPADSPSAGATASQGTLLDWQGFFVDHDLKTLITLALKHNKDLQTAALDVAKYQAEYRISRANLAPQIDLSASSTNKHSTGATSHSDSLTVGTSSWELDFFGRLRSLKHQALQQYLATQASEQSTRISLIASVATDYLQLLADQQSLRLAQQAVDDYRQGYHLAEQTLTVGSYTLTDVNTAKANLASAQADVAAYQQAVAEDWHNLAQVMGTSIPDGIRQRAPVDLLTNRFTTPIQAKLPSSLLTNRPDIIAAEHNLKAANANIGAARAAFFPSISLTSSAGFASSSLGNLFHSGSWTFTPSISLPIFDFGTNQADLDVAKIEKNLEIVNYQQTIQTAFKEVANALSDRKGYAQQFKSNQNYLDALSSQYQLTQTTYHVGTDSLYDLLSAAESYHSAQVQLVSVRLEQLSNQITLYKVLGGGWKPRS</sequence>
<keyword evidence="2" id="KW-0472">Membrane</keyword>
<keyword evidence="2" id="KW-0564">Palmitate</keyword>
<evidence type="ECO:0000313" key="3">
    <source>
        <dbReference type="EMBL" id="MFM2484644.1"/>
    </source>
</evidence>
<dbReference type="Gene3D" id="2.20.200.10">
    <property type="entry name" value="Outer membrane efflux proteins (OEP)"/>
    <property type="match status" value="1"/>
</dbReference>
<dbReference type="PROSITE" id="PS51257">
    <property type="entry name" value="PROKAR_LIPOPROTEIN"/>
    <property type="match status" value="1"/>
</dbReference>
<keyword evidence="2" id="KW-1134">Transmembrane beta strand</keyword>
<dbReference type="Gene3D" id="1.20.1600.10">
    <property type="entry name" value="Outer membrane efflux proteins (OEP)"/>
    <property type="match status" value="1"/>
</dbReference>
<dbReference type="SUPFAM" id="SSF56954">
    <property type="entry name" value="Outer membrane efflux proteins (OEP)"/>
    <property type="match status" value="1"/>
</dbReference>
<dbReference type="PANTHER" id="PTHR30203">
    <property type="entry name" value="OUTER MEMBRANE CATION EFFLUX PROTEIN"/>
    <property type="match status" value="1"/>
</dbReference>
<dbReference type="InterPro" id="IPR010131">
    <property type="entry name" value="MdtP/NodT-like"/>
</dbReference>
<accession>A0ABW9G5I8</accession>
<gene>
    <name evidence="3" type="ORF">ABUE30_06115</name>
</gene>
<comment type="subcellular location">
    <subcellularLocation>
        <location evidence="2">Cell outer membrane</location>
        <topology evidence="2">Lipid-anchor</topology>
    </subcellularLocation>
</comment>
<dbReference type="Proteomes" id="UP001629953">
    <property type="component" value="Unassembled WGS sequence"/>
</dbReference>
<dbReference type="EMBL" id="JBEQCT010000002">
    <property type="protein sequence ID" value="MFM2484644.1"/>
    <property type="molecule type" value="Genomic_DNA"/>
</dbReference>
<keyword evidence="2" id="KW-0812">Transmembrane</keyword>
<dbReference type="RefSeq" id="WP_408622829.1">
    <property type="nucleotide sequence ID" value="NZ_JBEQCT010000002.1"/>
</dbReference>
<comment type="caution">
    <text evidence="3">The sequence shown here is derived from an EMBL/GenBank/DDBJ whole genome shotgun (WGS) entry which is preliminary data.</text>
</comment>
<evidence type="ECO:0000256" key="1">
    <source>
        <dbReference type="ARBA" id="ARBA00007613"/>
    </source>
</evidence>
<comment type="similarity">
    <text evidence="1 2">Belongs to the outer membrane factor (OMF) (TC 1.B.17) family.</text>
</comment>
<keyword evidence="4" id="KW-1185">Reference proteome</keyword>